<dbReference type="Gene3D" id="3.40.50.2300">
    <property type="match status" value="2"/>
</dbReference>
<keyword evidence="1" id="KW-0805">Transcription regulation</keyword>
<evidence type="ECO:0000313" key="5">
    <source>
        <dbReference type="EMBL" id="AWW31373.1"/>
    </source>
</evidence>
<dbReference type="PANTHER" id="PTHR30146:SF109">
    <property type="entry name" value="HTH-TYPE TRANSCRIPTIONAL REGULATOR GALS"/>
    <property type="match status" value="1"/>
</dbReference>
<dbReference type="SUPFAM" id="SSF53822">
    <property type="entry name" value="Periplasmic binding protein-like I"/>
    <property type="match status" value="1"/>
</dbReference>
<evidence type="ECO:0000259" key="4">
    <source>
        <dbReference type="PROSITE" id="PS50932"/>
    </source>
</evidence>
<dbReference type="CDD" id="cd01392">
    <property type="entry name" value="HTH_LacI"/>
    <property type="match status" value="1"/>
</dbReference>
<dbReference type="AlphaFoldDB" id="A0A2Z4ILV5"/>
<keyword evidence="3" id="KW-0804">Transcription</keyword>
<evidence type="ECO:0000256" key="1">
    <source>
        <dbReference type="ARBA" id="ARBA00023015"/>
    </source>
</evidence>
<dbReference type="Pfam" id="PF13377">
    <property type="entry name" value="Peripla_BP_3"/>
    <property type="match status" value="1"/>
</dbReference>
<evidence type="ECO:0000256" key="3">
    <source>
        <dbReference type="ARBA" id="ARBA00023163"/>
    </source>
</evidence>
<protein>
    <submittedName>
        <fullName evidence="5">LacI family transcriptional regulator</fullName>
    </submittedName>
</protein>
<dbReference type="Gene3D" id="1.10.260.40">
    <property type="entry name" value="lambda repressor-like DNA-binding domains"/>
    <property type="match status" value="1"/>
</dbReference>
<dbReference type="EMBL" id="CP030041">
    <property type="protein sequence ID" value="AWW31373.1"/>
    <property type="molecule type" value="Genomic_DNA"/>
</dbReference>
<keyword evidence="2" id="KW-0238">DNA-binding</keyword>
<sequence length="345" mass="37915">MNKEITIYDIAKDLGVSPTTVSRALNDHPAVNTKTKQRIFEAADQMGYRSNVFASNLRRKSTNNIGIIVPRLNSSFQSSVLAGMEKVANEAGFNLIISQSLESYEKEKANARSMFNSRVDGLLVSLAGNTEKTEHFQAFMDKGIPVLFFDRVASQTGCTGVIIDNRQAGYNATKHLIQQGCKHIVHVLGNLNINVYAERLKGYKYALMDHDIAFSQDNVIHSDLNEEAGEDIAKKIMAMKPMPDGLFVSNDACAASCIRSLKQAGIAIPGDIAVVGFNNDVISRLIEPNLTTTHYPGYEMGEVAMKNLINHLSDSTEGVLQNTNTITLRSELIIRDSSLKKKSEA</sequence>
<dbReference type="Proteomes" id="UP000248688">
    <property type="component" value="Chromosome"/>
</dbReference>
<dbReference type="InterPro" id="IPR010982">
    <property type="entry name" value="Lambda_DNA-bd_dom_sf"/>
</dbReference>
<name>A0A2Z4ILV5_9BACT</name>
<dbReference type="SMART" id="SM00354">
    <property type="entry name" value="HTH_LACI"/>
    <property type="match status" value="1"/>
</dbReference>
<dbReference type="PANTHER" id="PTHR30146">
    <property type="entry name" value="LACI-RELATED TRANSCRIPTIONAL REPRESSOR"/>
    <property type="match status" value="1"/>
</dbReference>
<dbReference type="GO" id="GO:0000976">
    <property type="term" value="F:transcription cis-regulatory region binding"/>
    <property type="evidence" value="ECO:0007669"/>
    <property type="project" value="TreeGrafter"/>
</dbReference>
<feature type="domain" description="HTH lacI-type" evidence="4">
    <location>
        <begin position="5"/>
        <end position="59"/>
    </location>
</feature>
<dbReference type="InterPro" id="IPR046335">
    <property type="entry name" value="LacI/GalR-like_sensor"/>
</dbReference>
<dbReference type="PROSITE" id="PS50932">
    <property type="entry name" value="HTH_LACI_2"/>
    <property type="match status" value="1"/>
</dbReference>
<reference evidence="5 6" key="1">
    <citation type="submission" date="2018-06" db="EMBL/GenBank/DDBJ databases">
        <title>Echinicola strongylocentroti sp. nov., isolated from a sea urchin Strongylocentrotus intermedius.</title>
        <authorList>
            <person name="Bae S.S."/>
        </authorList>
    </citation>
    <scope>NUCLEOTIDE SEQUENCE [LARGE SCALE GENOMIC DNA]</scope>
    <source>
        <strain evidence="5 6">MEBiC08714</strain>
    </source>
</reference>
<dbReference type="InterPro" id="IPR000843">
    <property type="entry name" value="HTH_LacI"/>
</dbReference>
<dbReference type="SUPFAM" id="SSF47413">
    <property type="entry name" value="lambda repressor-like DNA-binding domains"/>
    <property type="match status" value="1"/>
</dbReference>
<accession>A0A2Z4ILV5</accession>
<proteinExistence type="predicted"/>
<dbReference type="OrthoDB" id="867148at2"/>
<dbReference type="Pfam" id="PF00356">
    <property type="entry name" value="LacI"/>
    <property type="match status" value="1"/>
</dbReference>
<gene>
    <name evidence="5" type="ORF">DN752_15285</name>
</gene>
<evidence type="ECO:0000313" key="6">
    <source>
        <dbReference type="Proteomes" id="UP000248688"/>
    </source>
</evidence>
<dbReference type="KEGG" id="est:DN752_15285"/>
<organism evidence="5 6">
    <name type="scientific">Echinicola strongylocentroti</name>
    <dbReference type="NCBI Taxonomy" id="1795355"/>
    <lineage>
        <taxon>Bacteria</taxon>
        <taxon>Pseudomonadati</taxon>
        <taxon>Bacteroidota</taxon>
        <taxon>Cytophagia</taxon>
        <taxon>Cytophagales</taxon>
        <taxon>Cyclobacteriaceae</taxon>
        <taxon>Echinicola</taxon>
    </lineage>
</organism>
<dbReference type="GO" id="GO:0003700">
    <property type="term" value="F:DNA-binding transcription factor activity"/>
    <property type="evidence" value="ECO:0007669"/>
    <property type="project" value="TreeGrafter"/>
</dbReference>
<evidence type="ECO:0000256" key="2">
    <source>
        <dbReference type="ARBA" id="ARBA00023125"/>
    </source>
</evidence>
<keyword evidence="6" id="KW-1185">Reference proteome</keyword>
<dbReference type="RefSeq" id="WP_112784749.1">
    <property type="nucleotide sequence ID" value="NZ_CP030041.1"/>
</dbReference>
<dbReference type="CDD" id="cd06267">
    <property type="entry name" value="PBP1_LacI_sugar_binding-like"/>
    <property type="match status" value="1"/>
</dbReference>
<dbReference type="InterPro" id="IPR028082">
    <property type="entry name" value="Peripla_BP_I"/>
</dbReference>